<keyword evidence="2" id="KW-1185">Reference proteome</keyword>
<dbReference type="Proteomes" id="UP000028705">
    <property type="component" value="Unassembled WGS sequence"/>
</dbReference>
<dbReference type="STRING" id="445961.IW15_18310"/>
<gene>
    <name evidence="1" type="ORF">IW15_18310</name>
</gene>
<dbReference type="AlphaFoldDB" id="A0A086A341"/>
<accession>A0A086A341</accession>
<name>A0A086A341_9FLAO</name>
<dbReference type="EMBL" id="JPRH01000008">
    <property type="protein sequence ID" value="KFF11105.1"/>
    <property type="molecule type" value="Genomic_DNA"/>
</dbReference>
<sequence>MRGNNFKNKSSMIQHDLIIIPARTRRIITLLLCLLLSSFVWGQTINEYDKILKIDNLSFHEYEVRIYKKAATSTELELFRLYQDSNDTWKADLFTTIASRESQDKLKIRIRKSKLNSLKNMELIWMSILDTYILDLPKWEDFKYKLQKRNKNYQIEDGEIVSTTSNTMIMDGITYYVKIKAGRRENEFEYDNPESYLKIYPTVDELLSFKELIELIKNEFKIVL</sequence>
<evidence type="ECO:0000313" key="2">
    <source>
        <dbReference type="Proteomes" id="UP000028705"/>
    </source>
</evidence>
<organism evidence="1 2">
    <name type="scientific">Chryseobacterium soli</name>
    <dbReference type="NCBI Taxonomy" id="445961"/>
    <lineage>
        <taxon>Bacteria</taxon>
        <taxon>Pseudomonadati</taxon>
        <taxon>Bacteroidota</taxon>
        <taxon>Flavobacteriia</taxon>
        <taxon>Flavobacteriales</taxon>
        <taxon>Weeksellaceae</taxon>
        <taxon>Chryseobacterium group</taxon>
        <taxon>Chryseobacterium</taxon>
    </lineage>
</organism>
<proteinExistence type="predicted"/>
<protein>
    <submittedName>
        <fullName evidence="1">Uncharacterized protein</fullName>
    </submittedName>
</protein>
<evidence type="ECO:0000313" key="1">
    <source>
        <dbReference type="EMBL" id="KFF11105.1"/>
    </source>
</evidence>
<dbReference type="eggNOG" id="ENOG503388T">
    <property type="taxonomic scope" value="Bacteria"/>
</dbReference>
<comment type="caution">
    <text evidence="1">The sequence shown here is derived from an EMBL/GenBank/DDBJ whole genome shotgun (WGS) entry which is preliminary data.</text>
</comment>
<reference evidence="1 2" key="1">
    <citation type="submission" date="2014-07" db="EMBL/GenBank/DDBJ databases">
        <title>Genome of Chryseobacterium soli DSM 19298.</title>
        <authorList>
            <person name="Stropko S.J."/>
            <person name="Pipes S.E."/>
            <person name="Newman J."/>
        </authorList>
    </citation>
    <scope>NUCLEOTIDE SEQUENCE [LARGE SCALE GENOMIC DNA]</scope>
    <source>
        <strain evidence="1 2">DSM 19298</strain>
    </source>
</reference>